<dbReference type="InterPro" id="IPR038255">
    <property type="entry name" value="PBS_linker_sf"/>
</dbReference>
<dbReference type="Pfam" id="PF08548">
    <property type="entry name" value="Peptidase_M10_C"/>
    <property type="match status" value="1"/>
</dbReference>
<keyword evidence="4" id="KW-0964">Secreted</keyword>
<feature type="domain" description="Peptidase metallopeptidase" evidence="7">
    <location>
        <begin position="99"/>
        <end position="277"/>
    </location>
</feature>
<evidence type="ECO:0000256" key="4">
    <source>
        <dbReference type="ARBA" id="ARBA00022525"/>
    </source>
</evidence>
<evidence type="ECO:0000313" key="8">
    <source>
        <dbReference type="EMBL" id="MBB5700132.1"/>
    </source>
</evidence>
<dbReference type="SMART" id="SM00235">
    <property type="entry name" value="ZnMc"/>
    <property type="match status" value="1"/>
</dbReference>
<evidence type="ECO:0000313" key="9">
    <source>
        <dbReference type="Proteomes" id="UP000557739"/>
    </source>
</evidence>
<comment type="cofactor">
    <cofactor evidence="1">
        <name>Ca(2+)</name>
        <dbReference type="ChEBI" id="CHEBI:29108"/>
    </cofactor>
</comment>
<dbReference type="InterPro" id="IPR006026">
    <property type="entry name" value="Peptidase_Metallo"/>
</dbReference>
<dbReference type="InterPro" id="IPR025282">
    <property type="entry name" value="DUF4214"/>
</dbReference>
<dbReference type="InterPro" id="IPR011049">
    <property type="entry name" value="Serralysin-like_metalloprot_C"/>
</dbReference>
<dbReference type="InterPro" id="IPR013858">
    <property type="entry name" value="Peptidase_M10B_C"/>
</dbReference>
<dbReference type="Proteomes" id="UP000557739">
    <property type="component" value="Unassembled WGS sequence"/>
</dbReference>
<accession>A0A7W9ATG4</accession>
<evidence type="ECO:0000256" key="1">
    <source>
        <dbReference type="ARBA" id="ARBA00001913"/>
    </source>
</evidence>
<dbReference type="PROSITE" id="PS00330">
    <property type="entry name" value="HEMOLYSIN_CALCIUM"/>
    <property type="match status" value="7"/>
</dbReference>
<dbReference type="RefSeq" id="WP_184031163.1">
    <property type="nucleotide sequence ID" value="NZ_JACIJJ010000008.1"/>
</dbReference>
<protein>
    <submittedName>
        <fullName evidence="8">Ca2+-binding RTX toxin-like protein</fullName>
    </submittedName>
</protein>
<dbReference type="EMBL" id="JACIJJ010000008">
    <property type="protein sequence ID" value="MBB5700132.1"/>
    <property type="molecule type" value="Genomic_DNA"/>
</dbReference>
<proteinExistence type="inferred from homology"/>
<dbReference type="Gene3D" id="1.10.3130.20">
    <property type="entry name" value="Phycobilisome linker domain"/>
    <property type="match status" value="1"/>
</dbReference>
<dbReference type="SUPFAM" id="SSF55486">
    <property type="entry name" value="Metalloproteases ('zincins'), catalytic domain"/>
    <property type="match status" value="1"/>
</dbReference>
<dbReference type="GO" id="GO:0005615">
    <property type="term" value="C:extracellular space"/>
    <property type="evidence" value="ECO:0007669"/>
    <property type="project" value="InterPro"/>
</dbReference>
<evidence type="ECO:0000259" key="7">
    <source>
        <dbReference type="SMART" id="SM00235"/>
    </source>
</evidence>
<dbReference type="PANTHER" id="PTHR38340">
    <property type="entry name" value="S-LAYER PROTEIN"/>
    <property type="match status" value="1"/>
</dbReference>
<feature type="compositionally biased region" description="Polar residues" evidence="6">
    <location>
        <begin position="484"/>
        <end position="499"/>
    </location>
</feature>
<comment type="caution">
    <text evidence="8">The sequence shown here is derived from an EMBL/GenBank/DDBJ whole genome shotgun (WGS) entry which is preliminary data.</text>
</comment>
<dbReference type="InterPro" id="IPR034033">
    <property type="entry name" value="Serralysin-like"/>
</dbReference>
<sequence length="1950" mass="197224">MSTFETGNDSTNSGGVTWDPLAEVTHETVVQGCDCVICKGLREEALHGKAKDSVAADSTEAITDANPQGNPLGVLLNLITNPDGTRSFTGNRNIDATLIGSKWGTLELTYSFPTSGSNYNGSTPLSAGVDNYHLTLGSLQQQAARASFAQISAATNLKFTEITETDTTHANIRISQTADNDVASAYGGFPSEKQSAAGDIWFGRTSQPYYDIATKGTWGYATMMHEIGHTMGLKHGHQDYTNSDLSFYFGTAPRFGTQSLTPDNDGQAWSLMTYTPAPGTGGFAGEKINQPQTYMQYDLAALQYMYGANYTTNATDSVYTFSQTTGEMFINGVGQGAPTGNKIFLTIWDGGGNDTIDASNYANGVTVDLRPGQFSTVDQAQLADSTAYQGYTTLAPGNIAMSLLYNNDTRSLIENAKGGSGNDVLIGNTANNVLDGGSGSDTVIFTHTTGVNVTLNDTGADVIVSHDGENDTLRSIENIQGTVGNDTITGNSQNNTLSGGASGADTLSGGAGDDRLIGGGFTTTTTVSAPSQPDITKPQSTNNGSIATAVATAGAFDVDANPDITNATSLPHATINATAAGGSLEYYRIDVTVPGSQAIFDIDGPGSLDDSFIELVNAAGTVLASNDTGTGDPSYPGHDDAYLTYTFQTAGTYYIRVGLWNGAATAQPLNAGQTYQLNISLANAAVITTTTTATNNSSLVADGGEGNDYIAGTLGNDVLNGGSGNDTAAFTNAFSGGSTTGVTVDLNIQGAAQNTVAAGTDTLSGIENLIGSALNDTLIGNADANVIEGGLGNDTLNGGSGNDTASYAGASAGVTVSLALQGTAQNTGVTGTDTFTGFENLLGSAFNDTLTGDAGDNTITGGAGNDTLLTGGNVGGRVDLLDGGAGSDTASFAGYAESVTATLRGANDGIAAVAAGQIAALRGIENLTGGSGNDVLTGDDGANVIEGGLGDDTLNGGAGIDTVAFSGAAGITIDLSVTTAQNTGVGNNTIIGFENVRTGSGNDTVTGDAGDNIFFDGGGADTYNGGAGSDTVDYSNATAFVTVNLNTERQTILAAAGDTLIGIENVTGSTTLTNTLTGGNTTDNRLTGGSAADRLIGGGMNDTLIGGAGNDVLIGDYNDTFSSVAGSADGNDTLDGGTGNDILVGGLGNDILRGGDGDDTLVGGLASAPGASLTAVYTNDGGNDIFDGGDGTDTAYAYYTGRAGGVSFDLGNIAGNSAIMLEGVNIGSFTSVERVIFRGGTGNDVVRGGGTLDTLVGNEGDDVLDGWFGNDTLSGGLGNDTLIGGEGLDTATYVNSTAAVNVDLRIQGVAQDTGGDGIDTLIGIEYLTGSSFGDTLRGNDGFNLITDAGVGAGATAFSQTDSLYGYGGDDSLLVTRASGAVATIVNLDGGSGNDIIELRSGALTAAPSAVADGLSTATYLSVGTTSTDRNADIVRVNAGSGNDRIILTGVASATVDAGSGNDIVSISMRGVSGVNNYQLTLGTGADIIQLSGAGVEVASTARDNRVTDFEVGNAGDKFEMTSYLNGGLTGYTANSNAFASEHLRLVQSGTDLLLQVDPDGVGTANGFVTIFTISNGYTGGFTAYNFDGFIGNLTLVGFEGAETITGATGNDVLSGAGGNDILYGLAGNDTLNGGDGNDTLYGGAGNDTLNGGTGFDQAIYTGLYRGFGMSMVGGVTTLIGGAAEGTDTLTGVEQIKFADGVFSTDPDSAGAQVIRLYDTVLNRGADKVGLDFYVDQIEDRGATLTSIANSLLTSAEAAPTIGALSNGALVDYIYQQAFGRAPDAGGKAYWTAQLDGGLSRGDFIVSISESAEHRAVTADTVAQGYFQTDDTYQSIALLYDTFANRLPDAQGLTFYSEQVKSGALTVLQVADLFASSAEFTAATAGLNNGQLVDLLYQNALDRPADSVGRAFYIDQLDHGLSKGALLLEFGTSSEHTALLAANIVGGITIA</sequence>
<dbReference type="Pfam" id="PF13946">
    <property type="entry name" value="DUF4214"/>
    <property type="match status" value="2"/>
</dbReference>
<evidence type="ECO:0000256" key="5">
    <source>
        <dbReference type="ARBA" id="ARBA00022737"/>
    </source>
</evidence>
<name>A0A7W9ATG4_9SPHN</name>
<dbReference type="GO" id="GO:0006508">
    <property type="term" value="P:proteolysis"/>
    <property type="evidence" value="ECO:0007669"/>
    <property type="project" value="InterPro"/>
</dbReference>
<dbReference type="Gene3D" id="3.40.390.10">
    <property type="entry name" value="Collagenase (Catalytic Domain)"/>
    <property type="match status" value="1"/>
</dbReference>
<dbReference type="InterPro" id="IPR018511">
    <property type="entry name" value="Hemolysin-typ_Ca-bd_CS"/>
</dbReference>
<dbReference type="SUPFAM" id="SSF51120">
    <property type="entry name" value="beta-Roll"/>
    <property type="match status" value="9"/>
</dbReference>
<dbReference type="GO" id="GO:0008270">
    <property type="term" value="F:zinc ion binding"/>
    <property type="evidence" value="ECO:0007669"/>
    <property type="project" value="InterPro"/>
</dbReference>
<dbReference type="CDD" id="cd04277">
    <property type="entry name" value="ZnMc_serralysin_like"/>
    <property type="match status" value="1"/>
</dbReference>
<dbReference type="InterPro" id="IPR001343">
    <property type="entry name" value="Hemolysn_Ca-bd"/>
</dbReference>
<dbReference type="Pfam" id="PF00353">
    <property type="entry name" value="HemolysinCabind"/>
    <property type="match status" value="11"/>
</dbReference>
<feature type="region of interest" description="Disordered" evidence="6">
    <location>
        <begin position="523"/>
        <end position="542"/>
    </location>
</feature>
<comment type="similarity">
    <text evidence="3">Belongs to the peptidase M10B family.</text>
</comment>
<evidence type="ECO:0000256" key="2">
    <source>
        <dbReference type="ARBA" id="ARBA00004613"/>
    </source>
</evidence>
<dbReference type="InterPro" id="IPR050557">
    <property type="entry name" value="RTX_toxin/Mannuronan_C5-epim"/>
</dbReference>
<dbReference type="PANTHER" id="PTHR38340:SF1">
    <property type="entry name" value="S-LAYER PROTEIN"/>
    <property type="match status" value="1"/>
</dbReference>
<reference evidence="8 9" key="1">
    <citation type="submission" date="2020-08" db="EMBL/GenBank/DDBJ databases">
        <title>Genomic Encyclopedia of Type Strains, Phase IV (KMG-IV): sequencing the most valuable type-strain genomes for metagenomic binning, comparative biology and taxonomic classification.</title>
        <authorList>
            <person name="Goeker M."/>
        </authorList>
    </citation>
    <scope>NUCLEOTIDE SEQUENCE [LARGE SCALE GENOMIC DNA]</scope>
    <source>
        <strain evidence="8 9">DSM 27244</strain>
    </source>
</reference>
<gene>
    <name evidence="8" type="ORF">FHR19_003514</name>
</gene>
<keyword evidence="5" id="KW-0677">Repeat</keyword>
<comment type="subcellular location">
    <subcellularLocation>
        <location evidence="2">Secreted</location>
    </subcellularLocation>
</comment>
<dbReference type="InterPro" id="IPR024079">
    <property type="entry name" value="MetalloPept_cat_dom_sf"/>
</dbReference>
<evidence type="ECO:0000256" key="3">
    <source>
        <dbReference type="ARBA" id="ARBA00009490"/>
    </source>
</evidence>
<dbReference type="Gene3D" id="2.150.10.10">
    <property type="entry name" value="Serralysin-like metalloprotease, C-terminal"/>
    <property type="match status" value="10"/>
</dbReference>
<dbReference type="GO" id="GO:0008237">
    <property type="term" value="F:metallopeptidase activity"/>
    <property type="evidence" value="ECO:0007669"/>
    <property type="project" value="InterPro"/>
</dbReference>
<dbReference type="GO" id="GO:0005509">
    <property type="term" value="F:calcium ion binding"/>
    <property type="evidence" value="ECO:0007669"/>
    <property type="project" value="InterPro"/>
</dbReference>
<dbReference type="PRINTS" id="PR00313">
    <property type="entry name" value="CABNDNGRPT"/>
</dbReference>
<evidence type="ECO:0000256" key="6">
    <source>
        <dbReference type="SAM" id="MobiDB-lite"/>
    </source>
</evidence>
<feature type="region of interest" description="Disordered" evidence="6">
    <location>
        <begin position="484"/>
        <end position="509"/>
    </location>
</feature>
<keyword evidence="9" id="KW-1185">Reference proteome</keyword>
<organism evidence="8 9">
    <name type="scientific">Sphingomonas yantingensis</name>
    <dbReference type="NCBI Taxonomy" id="1241761"/>
    <lineage>
        <taxon>Bacteria</taxon>
        <taxon>Pseudomonadati</taxon>
        <taxon>Pseudomonadota</taxon>
        <taxon>Alphaproteobacteria</taxon>
        <taxon>Sphingomonadales</taxon>
        <taxon>Sphingomonadaceae</taxon>
        <taxon>Sphingomonas</taxon>
    </lineage>
</organism>